<proteinExistence type="inferred from homology"/>
<feature type="domain" description="Plastid lipid-associated protein/fibrillin conserved" evidence="5">
    <location>
        <begin position="77"/>
        <end position="254"/>
    </location>
</feature>
<dbReference type="GO" id="GO:0009507">
    <property type="term" value="C:chloroplast"/>
    <property type="evidence" value="ECO:0007669"/>
    <property type="project" value="EnsemblPlants"/>
</dbReference>
<evidence type="ECO:0000259" key="5">
    <source>
        <dbReference type="Pfam" id="PF04755"/>
    </source>
</evidence>
<dbReference type="PANTHER" id="PTHR31906">
    <property type="entry name" value="PLASTID-LIPID-ASSOCIATED PROTEIN 4, CHLOROPLASTIC-RELATED"/>
    <property type="match status" value="1"/>
</dbReference>
<keyword evidence="4" id="KW-0809">Transit peptide</keyword>
<reference evidence="7" key="1">
    <citation type="journal article" date="2020" name="Plant J.">
        <title>Transposons played a major role in the diversification between the closely related almond and peach genomes: results from the almond genome sequence.</title>
        <authorList>
            <person name="Alioto T."/>
            <person name="Alexiou K.G."/>
            <person name="Bardil A."/>
            <person name="Barteri F."/>
            <person name="Castanera R."/>
            <person name="Cruz F."/>
            <person name="Dhingra A."/>
            <person name="Duval H."/>
            <person name="Fernandez I Marti A."/>
            <person name="Frias L."/>
            <person name="Galan B."/>
            <person name="Garcia J.L."/>
            <person name="Howad W."/>
            <person name="Gomez-Garrido J."/>
            <person name="Gut M."/>
            <person name="Julca I."/>
            <person name="Morata J."/>
            <person name="Puigdomenech P."/>
            <person name="Ribeca P."/>
            <person name="Rubio Cabetas M.J."/>
            <person name="Vlasova A."/>
            <person name="Wirthensohn M."/>
            <person name="Garcia-Mas J."/>
            <person name="Gabaldon T."/>
            <person name="Casacuberta J.M."/>
            <person name="Arus P."/>
        </authorList>
    </citation>
    <scope>NUCLEOTIDE SEQUENCE [LARGE SCALE GENOMIC DNA]</scope>
    <source>
        <strain evidence="7">cv. Texas</strain>
    </source>
</reference>
<organism evidence="6 7">
    <name type="scientific">Prunus dulcis</name>
    <name type="common">Almond</name>
    <name type="synonym">Amygdalus dulcis</name>
    <dbReference type="NCBI Taxonomy" id="3755"/>
    <lineage>
        <taxon>Eukaryota</taxon>
        <taxon>Viridiplantae</taxon>
        <taxon>Streptophyta</taxon>
        <taxon>Embryophyta</taxon>
        <taxon>Tracheophyta</taxon>
        <taxon>Spermatophyta</taxon>
        <taxon>Magnoliopsida</taxon>
        <taxon>eudicotyledons</taxon>
        <taxon>Gunneridae</taxon>
        <taxon>Pentapetalae</taxon>
        <taxon>rosids</taxon>
        <taxon>fabids</taxon>
        <taxon>Rosales</taxon>
        <taxon>Rosaceae</taxon>
        <taxon>Amygdaloideae</taxon>
        <taxon>Amygdaleae</taxon>
        <taxon>Prunus</taxon>
    </lineage>
</organism>
<dbReference type="GO" id="GO:0010236">
    <property type="term" value="P:plastoquinone biosynthetic process"/>
    <property type="evidence" value="ECO:0007669"/>
    <property type="project" value="EnsemblPlants"/>
</dbReference>
<name>A0A5E4GIM0_PRUDU</name>
<accession>A0A5E4GIM0</accession>
<dbReference type="EMBL" id="CABIKO010000784">
    <property type="protein sequence ID" value="VVA39412.1"/>
    <property type="molecule type" value="Genomic_DNA"/>
</dbReference>
<dbReference type="Pfam" id="PF04755">
    <property type="entry name" value="PAP_fibrillin"/>
    <property type="match status" value="1"/>
</dbReference>
<gene>
    <name evidence="6" type="ORF">ALMOND_2B019971</name>
</gene>
<keyword evidence="3" id="KW-0934">Plastid</keyword>
<dbReference type="Gramene" id="VVA39412">
    <property type="protein sequence ID" value="VVA39412"/>
    <property type="gene ID" value="Prudul26B019971"/>
</dbReference>
<evidence type="ECO:0000256" key="4">
    <source>
        <dbReference type="ARBA" id="ARBA00022946"/>
    </source>
</evidence>
<dbReference type="FunCoup" id="A0A5E4GIM0">
    <property type="interactions" value="826"/>
</dbReference>
<dbReference type="InterPro" id="IPR039633">
    <property type="entry name" value="PAP"/>
</dbReference>
<comment type="similarity">
    <text evidence="2">Belongs to the PAP/fibrillin family.</text>
</comment>
<comment type="subcellular location">
    <subcellularLocation>
        <location evidence="1">Plastid</location>
    </subcellularLocation>
</comment>
<sequence length="347" mass="38912">MGTMLAQPPIPAFHAIPPVLRNRPTNMAVAPHSFLSATHQWTQSTRFGQCPFGFRNAYTVRVAEQSSSLIGDETPTQIKTELYQALEGINRGIFGVPSAKKADIEALVKQLESQNPTPDPILNLEKMGGCWKLVYSTITILGSKRTKLGLRDFISLGDFLQNINVAEGQAVNVIKFDVRGLNLFNGRLTIEASFKQASKSRVDIKYDNSTITPVQLMNVFRKNYHLLLGIFNPEGWLEITYLDETMRIGRDDKDLEKCLFLLMGKTQTFTALPCNSKFVLLFGYNGDKDAQREFLSQVRDEASGTNSVKSQAQLQELPSFNNQFLSILIFRGTLDQIRLHTSEANEL</sequence>
<evidence type="ECO:0000256" key="1">
    <source>
        <dbReference type="ARBA" id="ARBA00004474"/>
    </source>
</evidence>
<evidence type="ECO:0000256" key="3">
    <source>
        <dbReference type="ARBA" id="ARBA00022640"/>
    </source>
</evidence>
<evidence type="ECO:0000313" key="6">
    <source>
        <dbReference type="EMBL" id="VVA39412.1"/>
    </source>
</evidence>
<evidence type="ECO:0000256" key="2">
    <source>
        <dbReference type="ARBA" id="ARBA00005845"/>
    </source>
</evidence>
<protein>
    <submittedName>
        <fullName evidence="6">PREDICTED: fibrillin</fullName>
    </submittedName>
</protein>
<dbReference type="InterPro" id="IPR006843">
    <property type="entry name" value="PAP/fibrillin_dom"/>
</dbReference>
<dbReference type="AlphaFoldDB" id="A0A5E4GIM0"/>
<evidence type="ECO:0000313" key="7">
    <source>
        <dbReference type="Proteomes" id="UP000327085"/>
    </source>
</evidence>
<dbReference type="Proteomes" id="UP000327085">
    <property type="component" value="Chromosome 6"/>
</dbReference>
<dbReference type="InParanoid" id="A0A5E4GIM0"/>